<evidence type="ECO:0000313" key="3">
    <source>
        <dbReference type="Proteomes" id="UP000285326"/>
    </source>
</evidence>
<sequence>MAAADSDFDMSLPSTPTRASSHVPSSTPTPSQRSRTLRFANIVAAQDARYPRKETPYSPGDPFTAFDRI</sequence>
<comment type="caution">
    <text evidence="2">The sequence shown here is derived from an EMBL/GenBank/DDBJ whole genome shotgun (WGS) entry which is preliminary data.</text>
</comment>
<protein>
    <submittedName>
        <fullName evidence="2">Uncharacterized protein</fullName>
    </submittedName>
</protein>
<feature type="region of interest" description="Disordered" evidence="1">
    <location>
        <begin position="48"/>
        <end position="69"/>
    </location>
</feature>
<feature type="non-terminal residue" evidence="2">
    <location>
        <position position="69"/>
    </location>
</feature>
<dbReference type="EMBL" id="MCBS01003093">
    <property type="protein sequence ID" value="RKF96022.1"/>
    <property type="molecule type" value="Genomic_DNA"/>
</dbReference>
<reference evidence="2 3" key="1">
    <citation type="journal article" date="2018" name="BMC Genomics">
        <title>Comparative genome analyses reveal sequence features reflecting distinct modes of host-adaptation between dicot and monocot powdery mildew.</title>
        <authorList>
            <person name="Wu Y."/>
            <person name="Ma X."/>
            <person name="Pan Z."/>
            <person name="Kale S.D."/>
            <person name="Song Y."/>
            <person name="King H."/>
            <person name="Zhang Q."/>
            <person name="Presley C."/>
            <person name="Deng X."/>
            <person name="Wei C.I."/>
            <person name="Xiao S."/>
        </authorList>
    </citation>
    <scope>NUCLEOTIDE SEQUENCE [LARGE SCALE GENOMIC DNA]</scope>
    <source>
        <strain evidence="2">UMSG1</strain>
    </source>
</reference>
<dbReference type="Proteomes" id="UP000285326">
    <property type="component" value="Unassembled WGS sequence"/>
</dbReference>
<gene>
    <name evidence="2" type="ORF">GcM1_030001</name>
</gene>
<name>A0A420JCL0_9PEZI</name>
<feature type="compositionally biased region" description="Low complexity" evidence="1">
    <location>
        <begin position="24"/>
        <end position="36"/>
    </location>
</feature>
<proteinExistence type="predicted"/>
<evidence type="ECO:0000256" key="1">
    <source>
        <dbReference type="SAM" id="MobiDB-lite"/>
    </source>
</evidence>
<accession>A0A420JCL0</accession>
<evidence type="ECO:0000313" key="2">
    <source>
        <dbReference type="EMBL" id="RKF96022.1"/>
    </source>
</evidence>
<dbReference type="AlphaFoldDB" id="A0A420JCL0"/>
<feature type="region of interest" description="Disordered" evidence="1">
    <location>
        <begin position="1"/>
        <end position="36"/>
    </location>
</feature>
<organism evidence="2 3">
    <name type="scientific">Golovinomyces cichoracearum</name>
    <dbReference type="NCBI Taxonomy" id="62708"/>
    <lineage>
        <taxon>Eukaryota</taxon>
        <taxon>Fungi</taxon>
        <taxon>Dikarya</taxon>
        <taxon>Ascomycota</taxon>
        <taxon>Pezizomycotina</taxon>
        <taxon>Leotiomycetes</taxon>
        <taxon>Erysiphales</taxon>
        <taxon>Erysiphaceae</taxon>
        <taxon>Golovinomyces</taxon>
    </lineage>
</organism>
<feature type="compositionally biased region" description="Polar residues" evidence="1">
    <location>
        <begin position="12"/>
        <end position="23"/>
    </location>
</feature>